<keyword evidence="2" id="KW-1185">Reference proteome</keyword>
<proteinExistence type="predicted"/>
<comment type="caution">
    <text evidence="1">The sequence shown here is derived from an EMBL/GenBank/DDBJ whole genome shotgun (WGS) entry which is preliminary data.</text>
</comment>
<evidence type="ECO:0000313" key="1">
    <source>
        <dbReference type="EMBL" id="MCC4621274.1"/>
    </source>
</evidence>
<sequence length="55" mass="6184">MVFIPLRGCAVSPFAAQLHDYLSVTRCFSTPSRPLNIFRSVSDHRFIQTTILVCA</sequence>
<organism evidence="1 2">
    <name type="scientific">Xanthomonas cassavae CFBP 4642</name>
    <dbReference type="NCBI Taxonomy" id="1219375"/>
    <lineage>
        <taxon>Bacteria</taxon>
        <taxon>Pseudomonadati</taxon>
        <taxon>Pseudomonadota</taxon>
        <taxon>Gammaproteobacteria</taxon>
        <taxon>Lysobacterales</taxon>
        <taxon>Lysobacteraceae</taxon>
        <taxon>Xanthomonas</taxon>
    </lineage>
</organism>
<name>A0ABS8HGF9_9XANT</name>
<accession>A0ABS8HGF9</accession>
<evidence type="ECO:0000313" key="2">
    <source>
        <dbReference type="Proteomes" id="UP001199206"/>
    </source>
</evidence>
<dbReference type="EMBL" id="JAJGQJ010000037">
    <property type="protein sequence ID" value="MCC4621274.1"/>
    <property type="molecule type" value="Genomic_DNA"/>
</dbReference>
<protein>
    <submittedName>
        <fullName evidence="1">Uncharacterized protein</fullName>
    </submittedName>
</protein>
<gene>
    <name evidence="1" type="ORF">LL965_14700</name>
</gene>
<dbReference type="Proteomes" id="UP001199206">
    <property type="component" value="Unassembled WGS sequence"/>
</dbReference>
<reference evidence="1 2" key="1">
    <citation type="submission" date="2021-10" db="EMBL/GenBank/DDBJ databases">
        <title>Genome sequencing of Xanthomonas strains from NCPPB.</title>
        <authorList>
            <person name="Hussein R."/>
            <person name="Harrison J."/>
            <person name="Studholme D.J."/>
            <person name="Vicente J."/>
            <person name="Grant M."/>
        </authorList>
    </citation>
    <scope>NUCLEOTIDE SEQUENCE [LARGE SCALE GENOMIC DNA]</scope>
    <source>
        <strain evidence="1 2">NCPPB 101</strain>
    </source>
</reference>